<reference evidence="1 2" key="2">
    <citation type="submission" date="2018-11" db="EMBL/GenBank/DDBJ databases">
        <authorList>
            <consortium name="Pathogen Informatics"/>
        </authorList>
    </citation>
    <scope>NUCLEOTIDE SEQUENCE [LARGE SCALE GENOMIC DNA]</scope>
</reference>
<evidence type="ECO:0000313" key="3">
    <source>
        <dbReference type="WBParaSite" id="OFLC_0001489501-mRNA-1"/>
    </source>
</evidence>
<organism evidence="3">
    <name type="scientific">Onchocerca flexuosa</name>
    <dbReference type="NCBI Taxonomy" id="387005"/>
    <lineage>
        <taxon>Eukaryota</taxon>
        <taxon>Metazoa</taxon>
        <taxon>Ecdysozoa</taxon>
        <taxon>Nematoda</taxon>
        <taxon>Chromadorea</taxon>
        <taxon>Rhabditida</taxon>
        <taxon>Spirurina</taxon>
        <taxon>Spiruromorpha</taxon>
        <taxon>Filarioidea</taxon>
        <taxon>Onchocercidae</taxon>
        <taxon>Onchocerca</taxon>
    </lineage>
</organism>
<name>A0A183I572_9BILA</name>
<evidence type="ECO:0000313" key="2">
    <source>
        <dbReference type="Proteomes" id="UP000267606"/>
    </source>
</evidence>
<proteinExistence type="predicted"/>
<gene>
    <name evidence="1" type="ORF">OFLC_LOCUS14884</name>
</gene>
<dbReference type="InterPro" id="IPR008042">
    <property type="entry name" value="Retrotrans_Pao"/>
</dbReference>
<dbReference type="STRING" id="387005.A0A183I572"/>
<dbReference type="AlphaFoldDB" id="A0A183I572"/>
<reference evidence="3" key="1">
    <citation type="submission" date="2016-06" db="UniProtKB">
        <authorList>
            <consortium name="WormBaseParasite"/>
        </authorList>
    </citation>
    <scope>IDENTIFICATION</scope>
</reference>
<dbReference type="EMBL" id="UZAJ01041320">
    <property type="protein sequence ID" value="VDP19412.1"/>
    <property type="molecule type" value="Genomic_DNA"/>
</dbReference>
<protein>
    <submittedName>
        <fullName evidence="3">RNase H domain-containing protein</fullName>
    </submittedName>
</protein>
<dbReference type="WBParaSite" id="OFLC_0001489501-mRNA-1">
    <property type="protein sequence ID" value="OFLC_0001489501-mRNA-1"/>
    <property type="gene ID" value="OFLC_0001489501"/>
</dbReference>
<sequence length="122" mass="14162">MVVQNIWQSGTNWDDKLKMQDRYQCEKLTEAFIDAPEITVPQWVPKENRDLHVFVDLRYGQSGLRMIYGKLILVPKKGANNKSAIIPRLELLALGTRIIEFLRQESEVKDAYLWTDSTCAIH</sequence>
<dbReference type="Proteomes" id="UP000267606">
    <property type="component" value="Unassembled WGS sequence"/>
</dbReference>
<dbReference type="Pfam" id="PF05380">
    <property type="entry name" value="Peptidase_A17"/>
    <property type="match status" value="1"/>
</dbReference>
<keyword evidence="2" id="KW-1185">Reference proteome</keyword>
<accession>A0A183I572</accession>
<evidence type="ECO:0000313" key="1">
    <source>
        <dbReference type="EMBL" id="VDP19412.1"/>
    </source>
</evidence>